<dbReference type="Proteomes" id="UP001065298">
    <property type="component" value="Chromosome 11"/>
</dbReference>
<evidence type="ECO:0000313" key="2">
    <source>
        <dbReference type="Proteomes" id="UP001065298"/>
    </source>
</evidence>
<protein>
    <submittedName>
        <fullName evidence="1">Uncharacterized protein</fullName>
    </submittedName>
</protein>
<proteinExistence type="predicted"/>
<accession>A0ACC0QHE6</accession>
<name>A0ACC0QHE6_9HYPO</name>
<evidence type="ECO:0000313" key="1">
    <source>
        <dbReference type="EMBL" id="KAI8652822.1"/>
    </source>
</evidence>
<gene>
    <name evidence="1" type="ORF">NCS57_01347800</name>
</gene>
<sequence>MASYEAVSDMPASPIQSPRGSLDLGLNAPLRYEALPGDETEPKTDSEDPVPPSISMPISLKPRTRSQHLCDRIGHSGLFVLVLGSAVILVSSAILVFFWAGAENARNRRRHPKFWNGIVFNDWSTRVVTICSATIRISLAFQIGFITAAMSAIMLEASRCRFRDLATLSIQRASSTNASPSNILPAALRQCITSGFSGFCCFLLLSSAFAVALVSTFTSTILLSDFGTARITAPSITETIPIGINSTLYDRFEEFEIGISSCFKSRPFAHWRFAEAKTSQTSSTELGDTGDVYRALLPFSSPEARTSLEYYSGPGLVNNHRTVCVSPKLEYIMLNYTQTVGGFDLGGRLSAELQNSSFGPVGMGCFVESTWYGDADWPLLTCRLYGDPLSGSVDFYSVHTEDKLSGRKYLFSPIMLINASTPLGISYGTEYYLTKYRRNLTTTTDGLWTNVYTLNGTRVLSATVCFVNTRSVPIFNITMSGRPIPSEPAVDWRRLLSKENSTEHVQQLGIGLSPDSFASRGILELQIQPSIMPPEDMGYEETLALWAHELLLQVALSEESPSQSWNLVTNVTSSGMFPLTAHPENSALVQKVLQMTQDPAQAIHALAFRFSQMLYYAHQPRFNIRRPITTINTSETLIPIQWTGLSVVLTTLSVHFIVLIVTTVLFVIWTKASLLGNAWQVVSQMVSPQTREVMDTPSVGLMRDKDVEEWVKVTGRDSQVYHLSHSDDRGRTEIRLR</sequence>
<reference evidence="1" key="1">
    <citation type="submission" date="2022-06" db="EMBL/GenBank/DDBJ databases">
        <title>Fusarium solani species complex genomes reveal bases of compartmentalisation and animal pathogenesis.</title>
        <authorList>
            <person name="Tsai I.J."/>
        </authorList>
    </citation>
    <scope>NUCLEOTIDE SEQUENCE</scope>
    <source>
        <strain evidence="1">Fu6.1</strain>
    </source>
</reference>
<comment type="caution">
    <text evidence="1">The sequence shown here is derived from an EMBL/GenBank/DDBJ whole genome shotgun (WGS) entry which is preliminary data.</text>
</comment>
<keyword evidence="2" id="KW-1185">Reference proteome</keyword>
<dbReference type="EMBL" id="CM046513">
    <property type="protein sequence ID" value="KAI8652822.1"/>
    <property type="molecule type" value="Genomic_DNA"/>
</dbReference>
<organism evidence="1 2">
    <name type="scientific">Fusarium keratoplasticum</name>
    <dbReference type="NCBI Taxonomy" id="1328300"/>
    <lineage>
        <taxon>Eukaryota</taxon>
        <taxon>Fungi</taxon>
        <taxon>Dikarya</taxon>
        <taxon>Ascomycota</taxon>
        <taxon>Pezizomycotina</taxon>
        <taxon>Sordariomycetes</taxon>
        <taxon>Hypocreomycetidae</taxon>
        <taxon>Hypocreales</taxon>
        <taxon>Nectriaceae</taxon>
        <taxon>Fusarium</taxon>
        <taxon>Fusarium solani species complex</taxon>
    </lineage>
</organism>